<dbReference type="AlphaFoldDB" id="A0A4Y2TMA2"/>
<organism evidence="1 2">
    <name type="scientific">Araneus ventricosus</name>
    <name type="common">Orbweaver spider</name>
    <name type="synonym">Epeira ventricosa</name>
    <dbReference type="NCBI Taxonomy" id="182803"/>
    <lineage>
        <taxon>Eukaryota</taxon>
        <taxon>Metazoa</taxon>
        <taxon>Ecdysozoa</taxon>
        <taxon>Arthropoda</taxon>
        <taxon>Chelicerata</taxon>
        <taxon>Arachnida</taxon>
        <taxon>Araneae</taxon>
        <taxon>Araneomorphae</taxon>
        <taxon>Entelegynae</taxon>
        <taxon>Araneoidea</taxon>
        <taxon>Araneidae</taxon>
        <taxon>Araneus</taxon>
    </lineage>
</organism>
<proteinExistence type="predicted"/>
<keyword evidence="2" id="KW-1185">Reference proteome</keyword>
<protein>
    <submittedName>
        <fullName evidence="1">Uncharacterized protein</fullName>
    </submittedName>
</protein>
<comment type="caution">
    <text evidence="1">The sequence shown here is derived from an EMBL/GenBank/DDBJ whole genome shotgun (WGS) entry which is preliminary data.</text>
</comment>
<evidence type="ECO:0000313" key="2">
    <source>
        <dbReference type="Proteomes" id="UP000499080"/>
    </source>
</evidence>
<dbReference type="EMBL" id="BGPR01028994">
    <property type="protein sequence ID" value="GBO00510.1"/>
    <property type="molecule type" value="Genomic_DNA"/>
</dbReference>
<reference evidence="1 2" key="1">
    <citation type="journal article" date="2019" name="Sci. Rep.">
        <title>Orb-weaving spider Araneus ventricosus genome elucidates the spidroin gene catalogue.</title>
        <authorList>
            <person name="Kono N."/>
            <person name="Nakamura H."/>
            <person name="Ohtoshi R."/>
            <person name="Moran D.A.P."/>
            <person name="Shinohara A."/>
            <person name="Yoshida Y."/>
            <person name="Fujiwara M."/>
            <person name="Mori M."/>
            <person name="Tomita M."/>
            <person name="Arakawa K."/>
        </authorList>
    </citation>
    <scope>NUCLEOTIDE SEQUENCE [LARGE SCALE GENOMIC DNA]</scope>
</reference>
<sequence>MQSSIAGLSTSSKVSFFKTFFNSSAKDCVTYENWLKLLAYLADIFSAFNVLNLTLQDKDVNKSFVQDKVEAMIIKLQRWAKKEGKIGFDAFPALNDFLETNESKLIRQQQ</sequence>
<dbReference type="Proteomes" id="UP000499080">
    <property type="component" value="Unassembled WGS sequence"/>
</dbReference>
<gene>
    <name evidence="1" type="ORF">AVEN_20009_1</name>
</gene>
<accession>A0A4Y2TMA2</accession>
<dbReference type="OrthoDB" id="6423979at2759"/>
<evidence type="ECO:0000313" key="1">
    <source>
        <dbReference type="EMBL" id="GBO00510.1"/>
    </source>
</evidence>
<name>A0A4Y2TMA2_ARAVE</name>